<keyword evidence="2" id="KW-1185">Reference proteome</keyword>
<evidence type="ECO:0000313" key="2">
    <source>
        <dbReference type="Proteomes" id="UP001190700"/>
    </source>
</evidence>
<dbReference type="AlphaFoldDB" id="A0AAE0BFG0"/>
<proteinExistence type="predicted"/>
<dbReference type="GO" id="GO:0005929">
    <property type="term" value="C:cilium"/>
    <property type="evidence" value="ECO:0007669"/>
    <property type="project" value="TreeGrafter"/>
</dbReference>
<evidence type="ECO:0000313" key="1">
    <source>
        <dbReference type="EMBL" id="KAK3235472.1"/>
    </source>
</evidence>
<protein>
    <submittedName>
        <fullName evidence="1">Uncharacterized protein</fullName>
    </submittedName>
</protein>
<sequence>MPALLRHGTFRGVRRGQRVAQENVKKISEQHKRKSELVSDHSTSVTTIKGLGLKGLAGAWGLGVKGVAGAWGLGVKGVGGRLGLGLKGVDEIATAWCTVPIPDVTTMSGEKSVEAKLVAGKLYEPAKVEPPTVPGAGNQGIFKRMCRTAPQQPILYLKFRRIPVKELETVRLLPPQIILEPSLVPIMLTFRHVLAERLYNASGDVHGDRQFQPILAVFPQLMDDPQLFAALVSLWSRETARLGSQRKDQTKRLEALRACVLRVWPLLHFDRVPPGSLSSDLAHAEARTEVIRSFLKDRPVQALSHKADEWICRPFDVSELSYRYRDNHGL</sequence>
<accession>A0AAE0BFG0</accession>
<name>A0AAE0BFG0_9CHLO</name>
<dbReference type="PANTHER" id="PTHR15176:SF1">
    <property type="entry name" value="NEPHROCYSTIN-1"/>
    <property type="match status" value="1"/>
</dbReference>
<dbReference type="InterPro" id="IPR039687">
    <property type="entry name" value="NPHP1"/>
</dbReference>
<dbReference type="EMBL" id="LGRX02035286">
    <property type="protein sequence ID" value="KAK3235472.1"/>
    <property type="molecule type" value="Genomic_DNA"/>
</dbReference>
<reference evidence="1 2" key="1">
    <citation type="journal article" date="2015" name="Genome Biol. Evol.">
        <title>Comparative Genomics of a Bacterivorous Green Alga Reveals Evolutionary Causalities and Consequences of Phago-Mixotrophic Mode of Nutrition.</title>
        <authorList>
            <person name="Burns J.A."/>
            <person name="Paasch A."/>
            <person name="Narechania A."/>
            <person name="Kim E."/>
        </authorList>
    </citation>
    <scope>NUCLEOTIDE SEQUENCE [LARGE SCALE GENOMIC DNA]</scope>
    <source>
        <strain evidence="1 2">PLY_AMNH</strain>
    </source>
</reference>
<dbReference type="PANTHER" id="PTHR15176">
    <property type="entry name" value="NEPHROCYSTIN"/>
    <property type="match status" value="1"/>
</dbReference>
<dbReference type="GO" id="GO:0005737">
    <property type="term" value="C:cytoplasm"/>
    <property type="evidence" value="ECO:0007669"/>
    <property type="project" value="TreeGrafter"/>
</dbReference>
<organism evidence="1 2">
    <name type="scientific">Cymbomonas tetramitiformis</name>
    <dbReference type="NCBI Taxonomy" id="36881"/>
    <lineage>
        <taxon>Eukaryota</taxon>
        <taxon>Viridiplantae</taxon>
        <taxon>Chlorophyta</taxon>
        <taxon>Pyramimonadophyceae</taxon>
        <taxon>Pyramimonadales</taxon>
        <taxon>Pyramimonadaceae</taxon>
        <taxon>Cymbomonas</taxon>
    </lineage>
</organism>
<gene>
    <name evidence="1" type="ORF">CYMTET_54328</name>
</gene>
<comment type="caution">
    <text evidence="1">The sequence shown here is derived from an EMBL/GenBank/DDBJ whole genome shotgun (WGS) entry which is preliminary data.</text>
</comment>
<dbReference type="Proteomes" id="UP001190700">
    <property type="component" value="Unassembled WGS sequence"/>
</dbReference>